<dbReference type="SUPFAM" id="SSF53067">
    <property type="entry name" value="Actin-like ATPase domain"/>
    <property type="match status" value="2"/>
</dbReference>
<dbReference type="eggNOG" id="COG1214">
    <property type="taxonomic scope" value="Bacteria"/>
</dbReference>
<dbReference type="RefSeq" id="WP_004607216.1">
    <property type="nucleotide sequence ID" value="NZ_CP036170.1"/>
</dbReference>
<dbReference type="Pfam" id="PF00814">
    <property type="entry name" value="TsaD"/>
    <property type="match status" value="1"/>
</dbReference>
<evidence type="ECO:0000256" key="5">
    <source>
        <dbReference type="ARBA" id="ARBA00023315"/>
    </source>
</evidence>
<dbReference type="Proteomes" id="UP000289664">
    <property type="component" value="Chromosome"/>
</dbReference>
<dbReference type="GeneID" id="62694688"/>
<keyword evidence="5" id="KW-0012">Acyltransferase</keyword>
<dbReference type="HOGENOM" id="CLU_064886_0_0_9"/>
<dbReference type="AlphaFoldDB" id="B0NF98"/>
<evidence type="ECO:0000313" key="7">
    <source>
        <dbReference type="EMBL" id="QBF73093.1"/>
    </source>
</evidence>
<comment type="catalytic activity">
    <reaction evidence="6">
        <text>L-threonylcarbamoyladenylate + adenosine(37) in tRNA = N(6)-L-threonylcarbamoyladenosine(37) in tRNA + AMP + H(+)</text>
        <dbReference type="Rhea" id="RHEA:37059"/>
        <dbReference type="Rhea" id="RHEA-COMP:10162"/>
        <dbReference type="Rhea" id="RHEA-COMP:10163"/>
        <dbReference type="ChEBI" id="CHEBI:15378"/>
        <dbReference type="ChEBI" id="CHEBI:73682"/>
        <dbReference type="ChEBI" id="CHEBI:74411"/>
        <dbReference type="ChEBI" id="CHEBI:74418"/>
        <dbReference type="ChEBI" id="CHEBI:456215"/>
        <dbReference type="EC" id="2.3.1.234"/>
    </reaction>
</comment>
<dbReference type="NCBIfam" id="TIGR03725">
    <property type="entry name" value="T6A_YeaZ"/>
    <property type="match status" value="1"/>
</dbReference>
<evidence type="ECO:0000256" key="6">
    <source>
        <dbReference type="ARBA" id="ARBA00048117"/>
    </source>
</evidence>
<evidence type="ECO:0000256" key="4">
    <source>
        <dbReference type="ARBA" id="ARBA00022723"/>
    </source>
</evidence>
<organism evidence="7 8">
    <name type="scientific">Clostridium scindens (strain ATCC 35704 / DSM 5676 / VPI 13733 / 19)</name>
    <dbReference type="NCBI Taxonomy" id="411468"/>
    <lineage>
        <taxon>Bacteria</taxon>
        <taxon>Bacillati</taxon>
        <taxon>Bacillota</taxon>
        <taxon>Clostridia</taxon>
        <taxon>Lachnospirales</taxon>
        <taxon>Lachnospiraceae</taxon>
    </lineage>
</organism>
<dbReference type="InterPro" id="IPR000905">
    <property type="entry name" value="Gcp-like_dom"/>
</dbReference>
<dbReference type="InterPro" id="IPR043129">
    <property type="entry name" value="ATPase_NBD"/>
</dbReference>
<dbReference type="GO" id="GO:0061711">
    <property type="term" value="F:tRNA N(6)-L-threonylcarbamoyladenine synthase activity"/>
    <property type="evidence" value="ECO:0007669"/>
    <property type="project" value="UniProtKB-EC"/>
</dbReference>
<evidence type="ECO:0000256" key="1">
    <source>
        <dbReference type="ARBA" id="ARBA00012156"/>
    </source>
</evidence>
<dbReference type="PRINTS" id="PR00789">
    <property type="entry name" value="OSIALOPTASE"/>
</dbReference>
<dbReference type="EC" id="2.3.1.234" evidence="1"/>
<dbReference type="Gene3D" id="3.30.420.40">
    <property type="match status" value="2"/>
</dbReference>
<keyword evidence="3" id="KW-0819">tRNA processing</keyword>
<dbReference type="OrthoDB" id="9784166at2"/>
<protein>
    <recommendedName>
        <fullName evidence="1">N(6)-L-threonylcarbamoyladenine synthase</fullName>
        <ecNumber evidence="1">2.3.1.234</ecNumber>
    </recommendedName>
</protein>
<keyword evidence="2" id="KW-0808">Transferase</keyword>
<dbReference type="PANTHER" id="PTHR11735">
    <property type="entry name" value="TRNA N6-ADENOSINE THREONYLCARBAMOYLTRANSFERASE"/>
    <property type="match status" value="1"/>
</dbReference>
<dbReference type="PANTHER" id="PTHR11735:SF11">
    <property type="entry name" value="TRNA THREONYLCARBAMOYLADENOSINE BIOSYNTHESIS PROTEIN TSAB"/>
    <property type="match status" value="1"/>
</dbReference>
<evidence type="ECO:0000256" key="2">
    <source>
        <dbReference type="ARBA" id="ARBA00022679"/>
    </source>
</evidence>
<keyword evidence="4" id="KW-0479">Metal-binding</keyword>
<keyword evidence="8" id="KW-1185">Reference proteome</keyword>
<name>B0NF98_CLOS5</name>
<dbReference type="InterPro" id="IPR017861">
    <property type="entry name" value="KAE1/TsaD"/>
</dbReference>
<dbReference type="GO" id="GO:0002949">
    <property type="term" value="P:tRNA threonylcarbamoyladenosine modification"/>
    <property type="evidence" value="ECO:0007669"/>
    <property type="project" value="InterPro"/>
</dbReference>
<dbReference type="CDD" id="cd24032">
    <property type="entry name" value="ASKHA_NBD_TsaB"/>
    <property type="match status" value="1"/>
</dbReference>
<evidence type="ECO:0000313" key="8">
    <source>
        <dbReference type="Proteomes" id="UP000289664"/>
    </source>
</evidence>
<gene>
    <name evidence="7" type="primary">tsaB</name>
    <name evidence="7" type="ORF">HDCHBGLK_00456</name>
</gene>
<proteinExistence type="predicted"/>
<dbReference type="STRING" id="411468.CLOSCI_02142"/>
<accession>B0NF98</accession>
<dbReference type="GO" id="GO:0046872">
    <property type="term" value="F:metal ion binding"/>
    <property type="evidence" value="ECO:0007669"/>
    <property type="project" value="UniProtKB-KW"/>
</dbReference>
<dbReference type="EMBL" id="CP036170">
    <property type="protein sequence ID" value="QBF73093.1"/>
    <property type="molecule type" value="Genomic_DNA"/>
</dbReference>
<reference evidence="7 8" key="1">
    <citation type="journal article" date="2019" name="Appl. Environ. Microbiol.">
        <title>Clostridium scindens ATCC 35704: integration of nutritional requirements, the complete genome sequence, and global transcriptional responses to bile acids.</title>
        <authorList>
            <person name="Devendran S."/>
            <person name="Shrestha R."/>
            <person name="Alves J.M.P."/>
            <person name="Wolf P.G."/>
            <person name="Ly L."/>
            <person name="Hernandez A.G."/>
            <person name="Mendez-Garcia C."/>
            <person name="Inboden A."/>
            <person name="Wiley J."/>
            <person name="Paul O."/>
            <person name="Allen A."/>
            <person name="Springer E."/>
            <person name="Wright C.L."/>
            <person name="Fields C.J."/>
            <person name="Daniel S.L."/>
            <person name="Ridlon J.M."/>
        </authorList>
    </citation>
    <scope>NUCLEOTIDE SEQUENCE [LARGE SCALE GENOMIC DNA]</scope>
    <source>
        <strain evidence="7 8">ATCC 35704</strain>
    </source>
</reference>
<dbReference type="KEGG" id="csci:HDCHBGLK_00456"/>
<evidence type="ECO:0000256" key="3">
    <source>
        <dbReference type="ARBA" id="ARBA00022694"/>
    </source>
</evidence>
<sequence length="241" mass="26381">MRILALDSSGLVASVAVVDGSGLEAQTIAEYTVNYKKTHSQTLLPMLDEVARMTELDLDSIDAIAVAAGPGSFTGLRIGSATAKGLGLALDKPLIHIPTLEGLAYNLCGTDHIVCPIMDARRGQVYTGIYEFDNDRLIVLEDQMAVGIEELGQRLHSYDRKVVFLGDGVPVFKEALMERIMAGREIAFAPAHLNRQRAAAVGALAIRYYREGKMETAAEHQPDYLRVSQAERERKERLCHA</sequence>
<dbReference type="GO" id="GO:0005829">
    <property type="term" value="C:cytosol"/>
    <property type="evidence" value="ECO:0007669"/>
    <property type="project" value="TreeGrafter"/>
</dbReference>
<dbReference type="InterPro" id="IPR022496">
    <property type="entry name" value="T6A_TsaB"/>
</dbReference>